<feature type="chain" id="PRO_5029787751" evidence="2">
    <location>
        <begin position="23"/>
        <end position="445"/>
    </location>
</feature>
<dbReference type="InterPro" id="IPR023795">
    <property type="entry name" value="Serpin_CS"/>
</dbReference>
<keyword evidence="2" id="KW-0732">Signal</keyword>
<dbReference type="PROSITE" id="PS00284">
    <property type="entry name" value="SERPIN"/>
    <property type="match status" value="1"/>
</dbReference>
<reference evidence="4 5" key="1">
    <citation type="submission" date="2019-09" db="EMBL/GenBank/DDBJ databases">
        <title>Bird 10,000 Genomes (B10K) Project - Family phase.</title>
        <authorList>
            <person name="Zhang G."/>
        </authorList>
    </citation>
    <scope>NUCLEOTIDE SEQUENCE [LARGE SCALE GENOMIC DNA]</scope>
    <source>
        <strain evidence="4">B10K-DU-001-61</strain>
        <tissue evidence="4">Muscle</tissue>
    </source>
</reference>
<dbReference type="GO" id="GO:0005615">
    <property type="term" value="C:extracellular space"/>
    <property type="evidence" value="ECO:0007669"/>
    <property type="project" value="InterPro"/>
</dbReference>
<proteinExistence type="inferred from homology"/>
<dbReference type="AlphaFoldDB" id="A0A7K9TVA0"/>
<dbReference type="GO" id="GO:0004867">
    <property type="term" value="F:serine-type endopeptidase inhibitor activity"/>
    <property type="evidence" value="ECO:0007669"/>
    <property type="project" value="InterPro"/>
</dbReference>
<dbReference type="InterPro" id="IPR042178">
    <property type="entry name" value="Serpin_sf_1"/>
</dbReference>
<organism evidence="4 5">
    <name type="scientific">Chloroceryle aenea</name>
    <name type="common">American pygmy kingfisher</name>
    <dbReference type="NCBI Taxonomy" id="176938"/>
    <lineage>
        <taxon>Eukaryota</taxon>
        <taxon>Metazoa</taxon>
        <taxon>Chordata</taxon>
        <taxon>Craniata</taxon>
        <taxon>Vertebrata</taxon>
        <taxon>Euteleostomi</taxon>
        <taxon>Archelosauria</taxon>
        <taxon>Archosauria</taxon>
        <taxon>Dinosauria</taxon>
        <taxon>Saurischia</taxon>
        <taxon>Theropoda</taxon>
        <taxon>Coelurosauria</taxon>
        <taxon>Aves</taxon>
        <taxon>Neognathae</taxon>
        <taxon>Neoaves</taxon>
        <taxon>Telluraves</taxon>
        <taxon>Coraciimorphae</taxon>
        <taxon>Coraciiformes</taxon>
        <taxon>Cerylidae</taxon>
        <taxon>Chloroceryle</taxon>
    </lineage>
</organism>
<dbReference type="InterPro" id="IPR000215">
    <property type="entry name" value="Serpin_fam"/>
</dbReference>
<feature type="non-terminal residue" evidence="4">
    <location>
        <position position="1"/>
    </location>
</feature>
<keyword evidence="5" id="KW-1185">Reference proteome</keyword>
<dbReference type="InterPro" id="IPR042185">
    <property type="entry name" value="Serpin_sf_2"/>
</dbReference>
<feature type="signal peptide" evidence="2">
    <location>
        <begin position="1"/>
        <end position="22"/>
    </location>
</feature>
<evidence type="ECO:0000313" key="5">
    <source>
        <dbReference type="Proteomes" id="UP000579406"/>
    </source>
</evidence>
<protein>
    <submittedName>
        <fullName evidence="4">ANT3 protein</fullName>
    </submittedName>
</protein>
<name>A0A7K9TVA0_9AVES</name>
<feature type="domain" description="Serpin" evidence="3">
    <location>
        <begin position="84"/>
        <end position="444"/>
    </location>
</feature>
<accession>A0A7K9TVA0</accession>
<feature type="non-terminal residue" evidence="4">
    <location>
        <position position="445"/>
    </location>
</feature>
<dbReference type="Gene3D" id="3.30.497.10">
    <property type="entry name" value="Antithrombin, subunit I, domain 2"/>
    <property type="match status" value="1"/>
</dbReference>
<dbReference type="Proteomes" id="UP000579406">
    <property type="component" value="Unassembled WGS sequence"/>
</dbReference>
<comment type="caution">
    <text evidence="4">The sequence shown here is derived from an EMBL/GenBank/DDBJ whole genome shotgun (WGS) entry which is preliminary data.</text>
</comment>
<dbReference type="PANTHER" id="PTHR11461:SF53">
    <property type="entry name" value="ANTITHROMBIN-III"/>
    <property type="match status" value="1"/>
</dbReference>
<evidence type="ECO:0000256" key="2">
    <source>
        <dbReference type="SAM" id="SignalP"/>
    </source>
</evidence>
<dbReference type="Pfam" id="PF00079">
    <property type="entry name" value="Serpin"/>
    <property type="match status" value="1"/>
</dbReference>
<dbReference type="InterPro" id="IPR036186">
    <property type="entry name" value="Serpin_sf"/>
</dbReference>
<evidence type="ECO:0000313" key="4">
    <source>
        <dbReference type="EMBL" id="NXI51251.1"/>
    </source>
</evidence>
<evidence type="ECO:0000259" key="3">
    <source>
        <dbReference type="SMART" id="SM00093"/>
    </source>
</evidence>
<comment type="similarity">
    <text evidence="1">Belongs to the serpin family.</text>
</comment>
<dbReference type="OrthoDB" id="9440847at2759"/>
<evidence type="ECO:0000256" key="1">
    <source>
        <dbReference type="RuleBase" id="RU000411"/>
    </source>
</evidence>
<gene>
    <name evidence="4" type="primary">Serpinc1</name>
    <name evidence="4" type="ORF">CHLAEN_R13548</name>
</gene>
<dbReference type="Gene3D" id="2.30.39.10">
    <property type="entry name" value="Alpha-1-antitrypsin, domain 1"/>
    <property type="match status" value="1"/>
</dbReference>
<dbReference type="PANTHER" id="PTHR11461">
    <property type="entry name" value="SERINE PROTEASE INHIBITOR, SERPIN"/>
    <property type="match status" value="1"/>
</dbReference>
<dbReference type="InterPro" id="IPR023796">
    <property type="entry name" value="Serpin_dom"/>
</dbReference>
<dbReference type="SMART" id="SM00093">
    <property type="entry name" value="SERPIN"/>
    <property type="match status" value="1"/>
</dbReference>
<dbReference type="EMBL" id="VWZY01003035">
    <property type="protein sequence ID" value="NXI51251.1"/>
    <property type="molecule type" value="Genomic_DNA"/>
</dbReference>
<dbReference type="SUPFAM" id="SSF56574">
    <property type="entry name" value="Serpins"/>
    <property type="match status" value="1"/>
</dbReference>
<sequence>SASRTMHLFVVCLFSIWGLAAPEHYVVEDICTAKPRDIPVNPICIYRNPEKKAQEAEETAKGKLPESTNPRVWELSKANSRFAVVFYKYLADSKDNGENIFMSPLSISTAFAMTKLGACGSTLQQLMEVFQFDTISEKTSDQIHFFFAKLNCRLYKKANKSSELVSANRLFGEKSLIFNETYQNISEIVYGAKLWPLNFKQGVWDAAAPVLAHLNIPERGIDDLTVLVLVNTIYFKGHWKSQFPAPNTKLDLFHKASGESCKIPIMYQESKFRHASIPQDKVQVLELPYKGDDITMVLVLPNAETPLAEVEQDLTSEKLQDWIDSMTEVSLFVYLPRFHVEDNFSVKEKLRKMGLEDLFSPENARLPGIIAEGRTDLYVSDAFHKAFLEVNEEGSEASAATAVTVSGRSFPMNRIIFNANRPFLLFIREAALNTIIFMGRIADPC</sequence>